<feature type="transmembrane region" description="Helical" evidence="7">
    <location>
        <begin position="83"/>
        <end position="105"/>
    </location>
</feature>
<keyword evidence="9" id="KW-0808">Transferase</keyword>
<feature type="transmembrane region" description="Helical" evidence="7">
    <location>
        <begin position="12"/>
        <end position="30"/>
    </location>
</feature>
<reference evidence="9" key="1">
    <citation type="submission" date="2020-04" db="EMBL/GenBank/DDBJ databases">
        <title>Deep metagenomics examines the oral microbiome during advanced dental caries in children, revealing novel taxa and co-occurrences with host molecules.</title>
        <authorList>
            <person name="Baker J.L."/>
            <person name="Morton J.T."/>
            <person name="Dinis M."/>
            <person name="Alvarez R."/>
            <person name="Tran N.C."/>
            <person name="Knight R."/>
            <person name="Edlund A."/>
        </authorList>
    </citation>
    <scope>NUCLEOTIDE SEQUENCE</scope>
    <source>
        <strain evidence="9">JCVI_29_bin.11</strain>
    </source>
</reference>
<dbReference type="GO" id="GO:0009246">
    <property type="term" value="P:enterobacterial common antigen biosynthetic process"/>
    <property type="evidence" value="ECO:0007669"/>
    <property type="project" value="TreeGrafter"/>
</dbReference>
<evidence type="ECO:0000256" key="5">
    <source>
        <dbReference type="ARBA" id="ARBA00022989"/>
    </source>
</evidence>
<comment type="caution">
    <text evidence="9">The sequence shown here is derived from an EMBL/GenBank/DDBJ whole genome shotgun (WGS) entry which is preliminary data.</text>
</comment>
<proteinExistence type="inferred from homology"/>
<evidence type="ECO:0000256" key="2">
    <source>
        <dbReference type="ARBA" id="ARBA00007400"/>
    </source>
</evidence>
<dbReference type="PANTHER" id="PTHR40074:SF2">
    <property type="entry name" value="O-ACETYLTRANSFERASE WECH"/>
    <property type="match status" value="1"/>
</dbReference>
<feature type="transmembrane region" description="Helical" evidence="7">
    <location>
        <begin position="176"/>
        <end position="193"/>
    </location>
</feature>
<evidence type="ECO:0000256" key="7">
    <source>
        <dbReference type="SAM" id="Phobius"/>
    </source>
</evidence>
<dbReference type="InterPro" id="IPR002656">
    <property type="entry name" value="Acyl_transf_3_dom"/>
</dbReference>
<feature type="transmembrane region" description="Helical" evidence="7">
    <location>
        <begin position="150"/>
        <end position="170"/>
    </location>
</feature>
<feature type="transmembrane region" description="Helical" evidence="7">
    <location>
        <begin position="205"/>
        <end position="224"/>
    </location>
</feature>
<dbReference type="Proteomes" id="UP000713964">
    <property type="component" value="Unassembled WGS sequence"/>
</dbReference>
<evidence type="ECO:0000313" key="9">
    <source>
        <dbReference type="EMBL" id="MBF1659262.1"/>
    </source>
</evidence>
<feature type="transmembrane region" description="Helical" evidence="7">
    <location>
        <begin position="305"/>
        <end position="327"/>
    </location>
</feature>
<dbReference type="GO" id="GO:0016413">
    <property type="term" value="F:O-acetyltransferase activity"/>
    <property type="evidence" value="ECO:0007669"/>
    <property type="project" value="TreeGrafter"/>
</dbReference>
<evidence type="ECO:0000313" key="10">
    <source>
        <dbReference type="Proteomes" id="UP000713964"/>
    </source>
</evidence>
<gene>
    <name evidence="9" type="ORF">HXO58_05440</name>
</gene>
<keyword evidence="5 7" id="KW-1133">Transmembrane helix</keyword>
<evidence type="ECO:0000259" key="8">
    <source>
        <dbReference type="Pfam" id="PF01757"/>
    </source>
</evidence>
<accession>A0A930L470</accession>
<organism evidence="9 10">
    <name type="scientific">Rothia mucilaginosa</name>
    <dbReference type="NCBI Taxonomy" id="43675"/>
    <lineage>
        <taxon>Bacteria</taxon>
        <taxon>Bacillati</taxon>
        <taxon>Actinomycetota</taxon>
        <taxon>Actinomycetes</taxon>
        <taxon>Micrococcales</taxon>
        <taxon>Micrococcaceae</taxon>
        <taxon>Rothia</taxon>
    </lineage>
</organism>
<feature type="transmembrane region" description="Helical" evidence="7">
    <location>
        <begin position="244"/>
        <end position="265"/>
    </location>
</feature>
<evidence type="ECO:0000256" key="1">
    <source>
        <dbReference type="ARBA" id="ARBA00004651"/>
    </source>
</evidence>
<evidence type="ECO:0000256" key="6">
    <source>
        <dbReference type="ARBA" id="ARBA00023136"/>
    </source>
</evidence>
<feature type="domain" description="Acyltransferase 3" evidence="8">
    <location>
        <begin position="9"/>
        <end position="325"/>
    </location>
</feature>
<dbReference type="AlphaFoldDB" id="A0A930L470"/>
<keyword evidence="9" id="KW-0012">Acyltransferase</keyword>
<protein>
    <submittedName>
        <fullName evidence="9">Acyltransferase family protein</fullName>
    </submittedName>
</protein>
<name>A0A930L470_9MICC</name>
<feature type="transmembrane region" description="Helical" evidence="7">
    <location>
        <begin position="125"/>
        <end position="143"/>
    </location>
</feature>
<dbReference type="PANTHER" id="PTHR40074">
    <property type="entry name" value="O-ACETYLTRANSFERASE WECH"/>
    <property type="match status" value="1"/>
</dbReference>
<keyword evidence="3" id="KW-1003">Cell membrane</keyword>
<dbReference type="Pfam" id="PF01757">
    <property type="entry name" value="Acyl_transf_3"/>
    <property type="match status" value="1"/>
</dbReference>
<evidence type="ECO:0000256" key="4">
    <source>
        <dbReference type="ARBA" id="ARBA00022692"/>
    </source>
</evidence>
<feature type="transmembrane region" description="Helical" evidence="7">
    <location>
        <begin position="277"/>
        <end position="299"/>
    </location>
</feature>
<keyword evidence="4 7" id="KW-0812">Transmembrane</keyword>
<comment type="similarity">
    <text evidence="2">Belongs to the acyltransferase 3 family.</text>
</comment>
<keyword evidence="6 7" id="KW-0472">Membrane</keyword>
<evidence type="ECO:0000256" key="3">
    <source>
        <dbReference type="ARBA" id="ARBA00022475"/>
    </source>
</evidence>
<dbReference type="EMBL" id="JABZXL010000012">
    <property type="protein sequence ID" value="MBF1659262.1"/>
    <property type="molecule type" value="Genomic_DNA"/>
</dbReference>
<feature type="transmembrane region" description="Helical" evidence="7">
    <location>
        <begin position="50"/>
        <end position="71"/>
    </location>
</feature>
<sequence length="348" mass="38507">MLTRRDSTIDIAKGIAIIAIVFGHIHRGMWASGLGTEAFRPYKYVLDYGVYFWHLVVFAFLSGLFVARGATKTTPSSYLTKRLILFGYLYVIWQVLQVGMKLVVPSNSSDKTTVMSLLELWKPEGQLWFFPWLMIVTIIAVVTRVWQKNAIAALTIAGSAILALASWGYIGEYVGTQGLSLLFFFLVGVALGHERFQRIMSSIPLAAHAAIVAVGLFDYIYLLMNIQATPPTVIPYFTNNVGAVAMGILATVMSSLAVLSLSYLLARVPWSGWIAYLGRHSLEIFIAHIVCGAAFRFVLIKTGFFSVPLFLVGGTIFAILASLLMGYCAQKLRVPLFALPRFLERKIS</sequence>
<comment type="subcellular location">
    <subcellularLocation>
        <location evidence="1">Cell membrane</location>
        <topology evidence="1">Multi-pass membrane protein</topology>
    </subcellularLocation>
</comment>
<dbReference type="GO" id="GO:0005886">
    <property type="term" value="C:plasma membrane"/>
    <property type="evidence" value="ECO:0007669"/>
    <property type="project" value="UniProtKB-SubCell"/>
</dbReference>